<dbReference type="SUPFAM" id="SSF109998">
    <property type="entry name" value="Triger factor/SurA peptide-binding domain-like"/>
    <property type="match status" value="1"/>
</dbReference>
<dbReference type="InterPro" id="IPR037041">
    <property type="entry name" value="Trigger_fac_C_sf"/>
</dbReference>
<dbReference type="EMBL" id="MFMS01000006">
    <property type="protein sequence ID" value="OGG85538.1"/>
    <property type="molecule type" value="Genomic_DNA"/>
</dbReference>
<evidence type="ECO:0000256" key="4">
    <source>
        <dbReference type="ARBA" id="ARBA00013194"/>
    </source>
</evidence>
<evidence type="ECO:0000256" key="7">
    <source>
        <dbReference type="ARBA" id="ARBA00023186"/>
    </source>
</evidence>
<evidence type="ECO:0000259" key="11">
    <source>
        <dbReference type="Pfam" id="PF05697"/>
    </source>
</evidence>
<protein>
    <recommendedName>
        <fullName evidence="5">Trigger factor</fullName>
        <ecNumber evidence="4">5.2.1.8</ecNumber>
    </recommendedName>
    <alternativeName>
        <fullName evidence="9">PPIase</fullName>
    </alternativeName>
</protein>
<dbReference type="Proteomes" id="UP000177395">
    <property type="component" value="Unassembled WGS sequence"/>
</dbReference>
<evidence type="ECO:0000256" key="2">
    <source>
        <dbReference type="ARBA" id="ARBA00004496"/>
    </source>
</evidence>
<dbReference type="GO" id="GO:0005737">
    <property type="term" value="C:cytoplasm"/>
    <property type="evidence" value="ECO:0007669"/>
    <property type="project" value="UniProtKB-SubCell"/>
</dbReference>
<dbReference type="PANTHER" id="PTHR30560">
    <property type="entry name" value="TRIGGER FACTOR CHAPERONE AND PEPTIDYL-PROLYL CIS/TRANS ISOMERASE"/>
    <property type="match status" value="1"/>
</dbReference>
<sequence length="378" mass="42415">MSNDFVKNFSITKEAGSTVKVTGEVPETELKKHRAAALKALGEHVKVDGFRPGHLPESVLVSKVGELNVLNEMAERALANIYPIILATHKIDAIGHPQVSITKITAGSPLGFAITISVMPEITLPDYKTLSHEMNQSKDEALVTDEDIEEQIKNILRQKAAYERLQKKAADGTPETHTHEDGTVHEGPAHDGEGKPLEDTEDLPTPELTDDLVKTLGTPGQFENVADFKVKLREHLTIEKTRDTIAAHRAALTDKIIEASTFELPQIMIDSELNQMFAQMDEDIKRAGLKMDDYLTHIKKTRDDLKNEWTGAAEKRARLQLVLNEIAKQEKIEPEKEKLEEETKHLLEHYKDADQNRVRIYVASVLQNEAVMKFLETQ</sequence>
<proteinExistence type="inferred from homology"/>
<dbReference type="GO" id="GO:0043022">
    <property type="term" value="F:ribosome binding"/>
    <property type="evidence" value="ECO:0007669"/>
    <property type="project" value="TreeGrafter"/>
</dbReference>
<comment type="catalytic activity">
    <reaction evidence="1">
        <text>[protein]-peptidylproline (omega=180) = [protein]-peptidylproline (omega=0)</text>
        <dbReference type="Rhea" id="RHEA:16237"/>
        <dbReference type="Rhea" id="RHEA-COMP:10747"/>
        <dbReference type="Rhea" id="RHEA-COMP:10748"/>
        <dbReference type="ChEBI" id="CHEBI:83833"/>
        <dbReference type="ChEBI" id="CHEBI:83834"/>
        <dbReference type="EC" id="5.2.1.8"/>
    </reaction>
</comment>
<comment type="caution">
    <text evidence="13">The sequence shown here is derived from an EMBL/GenBank/DDBJ whole genome shotgun (WGS) entry which is preliminary data.</text>
</comment>
<dbReference type="InterPro" id="IPR005215">
    <property type="entry name" value="Trig_fac"/>
</dbReference>
<organism evidence="13 14">
    <name type="scientific">Candidatus Kaiserbacteria bacterium RIFOXYB1_FULL_46_14</name>
    <dbReference type="NCBI Taxonomy" id="1798531"/>
    <lineage>
        <taxon>Bacteria</taxon>
        <taxon>Candidatus Kaiseribacteriota</taxon>
    </lineage>
</organism>
<dbReference type="InterPro" id="IPR008880">
    <property type="entry name" value="Trigger_fac_C"/>
</dbReference>
<dbReference type="InterPro" id="IPR027304">
    <property type="entry name" value="Trigger_fact/SurA_dom_sf"/>
</dbReference>
<dbReference type="GO" id="GO:0051083">
    <property type="term" value="P:'de novo' cotranslational protein folding"/>
    <property type="evidence" value="ECO:0007669"/>
    <property type="project" value="TreeGrafter"/>
</dbReference>
<dbReference type="InterPro" id="IPR036611">
    <property type="entry name" value="Trigger_fac_ribosome-bd_sf"/>
</dbReference>
<evidence type="ECO:0000256" key="3">
    <source>
        <dbReference type="ARBA" id="ARBA00005464"/>
    </source>
</evidence>
<dbReference type="SUPFAM" id="SSF102735">
    <property type="entry name" value="Trigger factor ribosome-binding domain"/>
    <property type="match status" value="1"/>
</dbReference>
<comment type="similarity">
    <text evidence="3">Belongs to the FKBP-type PPIase family. Tig subfamily.</text>
</comment>
<keyword evidence="6" id="KW-0697">Rotamase</keyword>
<dbReference type="AlphaFoldDB" id="A0A1F6FI51"/>
<keyword evidence="7" id="KW-0143">Chaperone</keyword>
<name>A0A1F6FI51_9BACT</name>
<evidence type="ECO:0000256" key="10">
    <source>
        <dbReference type="SAM" id="MobiDB-lite"/>
    </source>
</evidence>
<dbReference type="Gene3D" id="1.10.3120.10">
    <property type="entry name" value="Trigger factor, C-terminal domain"/>
    <property type="match status" value="1"/>
</dbReference>
<keyword evidence="8" id="KW-0413">Isomerase</keyword>
<dbReference type="Pfam" id="PF05698">
    <property type="entry name" value="Trigger_C"/>
    <property type="match status" value="1"/>
</dbReference>
<reference evidence="13 14" key="1">
    <citation type="journal article" date="2016" name="Nat. Commun.">
        <title>Thousands of microbial genomes shed light on interconnected biogeochemical processes in an aquifer system.</title>
        <authorList>
            <person name="Anantharaman K."/>
            <person name="Brown C.T."/>
            <person name="Hug L.A."/>
            <person name="Sharon I."/>
            <person name="Castelle C.J."/>
            <person name="Probst A.J."/>
            <person name="Thomas B.C."/>
            <person name="Singh A."/>
            <person name="Wilkins M.J."/>
            <person name="Karaoz U."/>
            <person name="Brodie E.L."/>
            <person name="Williams K.H."/>
            <person name="Hubbard S.S."/>
            <person name="Banfield J.F."/>
        </authorList>
    </citation>
    <scope>NUCLEOTIDE SEQUENCE [LARGE SCALE GENOMIC DNA]</scope>
</reference>
<evidence type="ECO:0000259" key="12">
    <source>
        <dbReference type="Pfam" id="PF05698"/>
    </source>
</evidence>
<evidence type="ECO:0000256" key="5">
    <source>
        <dbReference type="ARBA" id="ARBA00016902"/>
    </source>
</evidence>
<dbReference type="EC" id="5.2.1.8" evidence="4"/>
<dbReference type="STRING" id="1798531.A2392_02045"/>
<evidence type="ECO:0000256" key="6">
    <source>
        <dbReference type="ARBA" id="ARBA00023110"/>
    </source>
</evidence>
<dbReference type="GO" id="GO:0015031">
    <property type="term" value="P:protein transport"/>
    <property type="evidence" value="ECO:0007669"/>
    <property type="project" value="InterPro"/>
</dbReference>
<evidence type="ECO:0000313" key="13">
    <source>
        <dbReference type="EMBL" id="OGG85538.1"/>
    </source>
</evidence>
<feature type="domain" description="Trigger factor ribosome-binding bacterial" evidence="11">
    <location>
        <begin position="9"/>
        <end position="155"/>
    </location>
</feature>
<feature type="region of interest" description="Disordered" evidence="10">
    <location>
        <begin position="166"/>
        <end position="203"/>
    </location>
</feature>
<evidence type="ECO:0000256" key="9">
    <source>
        <dbReference type="ARBA" id="ARBA00029986"/>
    </source>
</evidence>
<dbReference type="InterPro" id="IPR008881">
    <property type="entry name" value="Trigger_fac_ribosome-bd_bac"/>
</dbReference>
<dbReference type="PANTHER" id="PTHR30560:SF3">
    <property type="entry name" value="TRIGGER FACTOR-LIKE PROTEIN TIG, CHLOROPLASTIC"/>
    <property type="match status" value="1"/>
</dbReference>
<evidence type="ECO:0000256" key="8">
    <source>
        <dbReference type="ARBA" id="ARBA00023235"/>
    </source>
</evidence>
<comment type="subcellular location">
    <subcellularLocation>
        <location evidence="2">Cytoplasm</location>
    </subcellularLocation>
</comment>
<feature type="compositionally biased region" description="Basic and acidic residues" evidence="10">
    <location>
        <begin position="166"/>
        <end position="198"/>
    </location>
</feature>
<dbReference type="Gene3D" id="3.30.70.1050">
    <property type="entry name" value="Trigger factor ribosome-binding domain"/>
    <property type="match status" value="1"/>
</dbReference>
<dbReference type="Pfam" id="PF05697">
    <property type="entry name" value="Trigger_N"/>
    <property type="match status" value="1"/>
</dbReference>
<gene>
    <name evidence="13" type="ORF">A2392_02045</name>
</gene>
<dbReference type="GO" id="GO:0044183">
    <property type="term" value="F:protein folding chaperone"/>
    <property type="evidence" value="ECO:0007669"/>
    <property type="project" value="TreeGrafter"/>
</dbReference>
<accession>A0A1F6FI51</accession>
<dbReference type="GO" id="GO:0003755">
    <property type="term" value="F:peptidyl-prolyl cis-trans isomerase activity"/>
    <property type="evidence" value="ECO:0007669"/>
    <property type="project" value="UniProtKB-KW"/>
</dbReference>
<feature type="domain" description="Trigger factor C-terminal" evidence="12">
    <location>
        <begin position="225"/>
        <end position="358"/>
    </location>
</feature>
<evidence type="ECO:0000313" key="14">
    <source>
        <dbReference type="Proteomes" id="UP000177395"/>
    </source>
</evidence>
<evidence type="ECO:0000256" key="1">
    <source>
        <dbReference type="ARBA" id="ARBA00000971"/>
    </source>
</evidence>
<dbReference type="GO" id="GO:0043335">
    <property type="term" value="P:protein unfolding"/>
    <property type="evidence" value="ECO:0007669"/>
    <property type="project" value="TreeGrafter"/>
</dbReference>